<protein>
    <submittedName>
        <fullName evidence="2">Uncharacterized protein</fullName>
    </submittedName>
</protein>
<feature type="region of interest" description="Disordered" evidence="1">
    <location>
        <begin position="132"/>
        <end position="151"/>
    </location>
</feature>
<dbReference type="AlphaFoldDB" id="A0A839HB00"/>
<proteinExistence type="predicted"/>
<comment type="caution">
    <text evidence="2">The sequence shown here is derived from an EMBL/GenBank/DDBJ whole genome shotgun (WGS) entry which is preliminary data.</text>
</comment>
<sequence length="503" mass="54944">MGLNAIGLITTAQAATLIPAAPVMTLYQFNGPARMSYYALTPHGVGAAVGSLPQGTSVIPCLVVRNGQALTDDSGAPYVGFEIVVNPDEATPAATARFQRALAERKTRQVTNHHCSAQPTHVLRIRDLSVLERPPSFDPPGRGDPDRAARAATSRLDAIVRTFHNSPECAQVNRHLVGRRAALATAWDRFIANHAGQWEKTTVARAKHLDYTLRTALYEGHLGRGCNAYGACERNVIVLSIRNRAVGQCSSRQGCQFPGDFQGVTSNPRQYNIWDAYLTQISGLTSCYLRTDLAEQPAPQRLQAMYTQTVGAAEKILYGSSAELLELFPGNDLDDLTALRHYYHPPAMGKCFPTERRLEYITGAVAERGGNFALIANLRVHVDTAVSGGYRFREARTTTDAGGNDRIQLIDRYPGFVLDERKVELSSGGAARRCTPYGVSTSCQFDEIGRYRTTPSWLTAGKPLALTCRIQTRGRSCTDSPRQQRVTVGGACDIDMMPMTRVP</sequence>
<evidence type="ECO:0000313" key="3">
    <source>
        <dbReference type="Proteomes" id="UP000548632"/>
    </source>
</evidence>
<gene>
    <name evidence="2" type="ORF">HUK38_08275</name>
</gene>
<dbReference type="EMBL" id="JABVCQ010000015">
    <property type="protein sequence ID" value="MBB1126225.1"/>
    <property type="molecule type" value="Genomic_DNA"/>
</dbReference>
<keyword evidence="3" id="KW-1185">Reference proteome</keyword>
<accession>A0A839HB00</accession>
<organism evidence="2 3">
    <name type="scientific">Thiospirillum jenense</name>
    <dbReference type="NCBI Taxonomy" id="1653858"/>
    <lineage>
        <taxon>Bacteria</taxon>
        <taxon>Pseudomonadati</taxon>
        <taxon>Pseudomonadota</taxon>
        <taxon>Gammaproteobacteria</taxon>
        <taxon>Chromatiales</taxon>
        <taxon>Chromatiaceae</taxon>
        <taxon>Thiospirillum</taxon>
    </lineage>
</organism>
<reference evidence="2 3" key="1">
    <citation type="journal article" date="2020" name="Arch. Microbiol.">
        <title>The genome sequence of the giant phototrophic gammaproteobacterium Thiospirillum jenense gives insight into its physiological properties and phylogenetic relationships.</title>
        <authorList>
            <person name="Imhoff J.F."/>
            <person name="Meyer T.E."/>
            <person name="Kyndt J.A."/>
        </authorList>
    </citation>
    <scope>NUCLEOTIDE SEQUENCE [LARGE SCALE GENOMIC DNA]</scope>
    <source>
        <strain evidence="2 3">DSM 216</strain>
    </source>
</reference>
<dbReference type="Proteomes" id="UP000548632">
    <property type="component" value="Unassembled WGS sequence"/>
</dbReference>
<evidence type="ECO:0000313" key="2">
    <source>
        <dbReference type="EMBL" id="MBB1126225.1"/>
    </source>
</evidence>
<evidence type="ECO:0000256" key="1">
    <source>
        <dbReference type="SAM" id="MobiDB-lite"/>
    </source>
</evidence>
<name>A0A839HB00_9GAMM</name>